<comment type="subcellular location">
    <subcellularLocation>
        <location evidence="1">Cell membrane</location>
        <topology evidence="1">Multi-pass membrane protein</topology>
    </subcellularLocation>
</comment>
<evidence type="ECO:0000313" key="10">
    <source>
        <dbReference type="Proteomes" id="UP000230922"/>
    </source>
</evidence>
<organism evidence="9 10">
    <name type="scientific">Candidatus Doudnabacteria bacterium CG10_big_fil_rev_8_21_14_0_10_42_18</name>
    <dbReference type="NCBI Taxonomy" id="1974552"/>
    <lineage>
        <taxon>Bacteria</taxon>
        <taxon>Candidatus Doudnaibacteriota</taxon>
    </lineage>
</organism>
<evidence type="ECO:0008006" key="11">
    <source>
        <dbReference type="Google" id="ProtNLM"/>
    </source>
</evidence>
<dbReference type="GO" id="GO:0005886">
    <property type="term" value="C:plasma membrane"/>
    <property type="evidence" value="ECO:0007669"/>
    <property type="project" value="UniProtKB-SubCell"/>
</dbReference>
<comment type="caution">
    <text evidence="9">The sequence shown here is derived from an EMBL/GenBank/DDBJ whole genome shotgun (WGS) entry which is preliminary data.</text>
</comment>
<evidence type="ECO:0000256" key="1">
    <source>
        <dbReference type="ARBA" id="ARBA00004651"/>
    </source>
</evidence>
<keyword evidence="7 8" id="KW-0472">Membrane</keyword>
<dbReference type="GO" id="GO:0055085">
    <property type="term" value="P:transmembrane transport"/>
    <property type="evidence" value="ECO:0007669"/>
    <property type="project" value="TreeGrafter"/>
</dbReference>
<feature type="transmembrane region" description="Helical" evidence="8">
    <location>
        <begin position="35"/>
        <end position="53"/>
    </location>
</feature>
<dbReference type="Proteomes" id="UP000230922">
    <property type="component" value="Unassembled WGS sequence"/>
</dbReference>
<feature type="transmembrane region" description="Helical" evidence="8">
    <location>
        <begin position="286"/>
        <end position="319"/>
    </location>
</feature>
<gene>
    <name evidence="9" type="ORF">COT92_03480</name>
</gene>
<comment type="similarity">
    <text evidence="2">Belongs to the autoinducer-2 exporter (AI-2E) (TC 2.A.86) family.</text>
</comment>
<feature type="transmembrane region" description="Helical" evidence="8">
    <location>
        <begin position="217"/>
        <end position="239"/>
    </location>
</feature>
<feature type="transmembrane region" description="Helical" evidence="8">
    <location>
        <begin position="65"/>
        <end position="83"/>
    </location>
</feature>
<dbReference type="PANTHER" id="PTHR21716">
    <property type="entry name" value="TRANSMEMBRANE PROTEIN"/>
    <property type="match status" value="1"/>
</dbReference>
<keyword evidence="5 8" id="KW-0812">Transmembrane</keyword>
<evidence type="ECO:0000256" key="7">
    <source>
        <dbReference type="ARBA" id="ARBA00023136"/>
    </source>
</evidence>
<feature type="transmembrane region" description="Helical" evidence="8">
    <location>
        <begin position="246"/>
        <end position="266"/>
    </location>
</feature>
<evidence type="ECO:0000256" key="6">
    <source>
        <dbReference type="ARBA" id="ARBA00022989"/>
    </source>
</evidence>
<keyword evidence="6 8" id="KW-1133">Transmembrane helix</keyword>
<evidence type="ECO:0000256" key="8">
    <source>
        <dbReference type="SAM" id="Phobius"/>
    </source>
</evidence>
<evidence type="ECO:0000256" key="3">
    <source>
        <dbReference type="ARBA" id="ARBA00022448"/>
    </source>
</evidence>
<evidence type="ECO:0000313" key="9">
    <source>
        <dbReference type="EMBL" id="PIR95990.1"/>
    </source>
</evidence>
<evidence type="ECO:0000256" key="5">
    <source>
        <dbReference type="ARBA" id="ARBA00022692"/>
    </source>
</evidence>
<protein>
    <recommendedName>
        <fullName evidence="11">AI-2E family transporter</fullName>
    </recommendedName>
</protein>
<proteinExistence type="inferred from homology"/>
<reference evidence="10" key="1">
    <citation type="submission" date="2017-09" db="EMBL/GenBank/DDBJ databases">
        <title>Depth-based differentiation of microbial function through sediment-hosted aquifers and enrichment of novel symbionts in the deep terrestrial subsurface.</title>
        <authorList>
            <person name="Probst A.J."/>
            <person name="Ladd B."/>
            <person name="Jarett J.K."/>
            <person name="Geller-Mcgrath D.E."/>
            <person name="Sieber C.M.K."/>
            <person name="Emerson J.B."/>
            <person name="Anantharaman K."/>
            <person name="Thomas B.C."/>
            <person name="Malmstrom R."/>
            <person name="Stieglmeier M."/>
            <person name="Klingl A."/>
            <person name="Woyke T."/>
            <person name="Ryan C.M."/>
            <person name="Banfield J.F."/>
        </authorList>
    </citation>
    <scope>NUCLEOTIDE SEQUENCE [LARGE SCALE GENOMIC DNA]</scope>
</reference>
<name>A0A2H0VCG6_9BACT</name>
<evidence type="ECO:0000256" key="4">
    <source>
        <dbReference type="ARBA" id="ARBA00022475"/>
    </source>
</evidence>
<sequence length="331" mass="36282">MKFADLDYSTKVILKIVFTVLVVAFLWVIRDLIILFLLALILASVMEPMVEYFNKKRVPKAVSILTVYIIVLGAVGVVVYLLIPPVVEQFKQFAHNLPHYAGLLQEKLGTSFFETENLKNLFAGGNVSGGFLHSTFGVFNGALSFITVLALSFYIVTEERGMKNSISDLLPPQHQKFTSNLIDKIQKKMGLWILGQLILSFTIFVVTFIGLKLLGVQYALFLALLAGVLEIIPYLGPILSAVPASLFAFIQSPPLAVAVIVLYIIIQQTENYLLVPKVMEKTVGMSPLVVLVALLVGFQLAGIIGFLIAVPLAGAITVVIHEFLDARQASS</sequence>
<accession>A0A2H0VCG6</accession>
<dbReference type="InterPro" id="IPR002549">
    <property type="entry name" value="AI-2E-like"/>
</dbReference>
<feature type="transmembrane region" description="Helical" evidence="8">
    <location>
        <begin position="136"/>
        <end position="156"/>
    </location>
</feature>
<dbReference type="AlphaFoldDB" id="A0A2H0VCG6"/>
<evidence type="ECO:0000256" key="2">
    <source>
        <dbReference type="ARBA" id="ARBA00009773"/>
    </source>
</evidence>
<keyword evidence="4" id="KW-1003">Cell membrane</keyword>
<feature type="transmembrane region" description="Helical" evidence="8">
    <location>
        <begin position="12"/>
        <end position="29"/>
    </location>
</feature>
<feature type="transmembrane region" description="Helical" evidence="8">
    <location>
        <begin position="191"/>
        <end position="211"/>
    </location>
</feature>
<dbReference type="PANTHER" id="PTHR21716:SF53">
    <property type="entry name" value="PERMEASE PERM-RELATED"/>
    <property type="match status" value="1"/>
</dbReference>
<dbReference type="Pfam" id="PF01594">
    <property type="entry name" value="AI-2E_transport"/>
    <property type="match status" value="1"/>
</dbReference>
<dbReference type="EMBL" id="PFAK01000058">
    <property type="protein sequence ID" value="PIR95990.1"/>
    <property type="molecule type" value="Genomic_DNA"/>
</dbReference>
<keyword evidence="3" id="KW-0813">Transport</keyword>